<protein>
    <submittedName>
        <fullName evidence="1">Uncharacterized protein</fullName>
    </submittedName>
</protein>
<evidence type="ECO:0000313" key="2">
    <source>
        <dbReference type="Proteomes" id="UP001152300"/>
    </source>
</evidence>
<evidence type="ECO:0000313" key="1">
    <source>
        <dbReference type="EMBL" id="KAJ8063546.1"/>
    </source>
</evidence>
<proteinExistence type="predicted"/>
<keyword evidence="2" id="KW-1185">Reference proteome</keyword>
<dbReference type="Proteomes" id="UP001152300">
    <property type="component" value="Unassembled WGS sequence"/>
</dbReference>
<dbReference type="OrthoDB" id="4526357at2759"/>
<organism evidence="1 2">
    <name type="scientific">Sclerotinia nivalis</name>
    <dbReference type="NCBI Taxonomy" id="352851"/>
    <lineage>
        <taxon>Eukaryota</taxon>
        <taxon>Fungi</taxon>
        <taxon>Dikarya</taxon>
        <taxon>Ascomycota</taxon>
        <taxon>Pezizomycotina</taxon>
        <taxon>Leotiomycetes</taxon>
        <taxon>Helotiales</taxon>
        <taxon>Sclerotiniaceae</taxon>
        <taxon>Sclerotinia</taxon>
    </lineage>
</organism>
<reference evidence="1" key="1">
    <citation type="submission" date="2022-11" db="EMBL/GenBank/DDBJ databases">
        <title>Genome Resource of Sclerotinia nivalis Strain SnTB1, a Plant Pathogen Isolated from American Ginseng.</title>
        <authorList>
            <person name="Fan S."/>
        </authorList>
    </citation>
    <scope>NUCLEOTIDE SEQUENCE</scope>
    <source>
        <strain evidence="1">SnTB1</strain>
    </source>
</reference>
<name>A0A9X0AIQ7_9HELO</name>
<sequence length="132" mass="14333">MPPAPSTPSLSQALINTVNTATNRTNEGQQIFSPIASLWDDYLNTEAVRALPARFRKPLIALCTDISLTANKHFDAFINGSHPPRSIKLSTKTSANLPGPDTQTFQPALTPEIAKPIKGLSTIQYLKDSIYA</sequence>
<gene>
    <name evidence="1" type="ORF">OCU04_007418</name>
</gene>
<comment type="caution">
    <text evidence="1">The sequence shown here is derived from an EMBL/GenBank/DDBJ whole genome shotgun (WGS) entry which is preliminary data.</text>
</comment>
<accession>A0A9X0AIQ7</accession>
<dbReference type="AlphaFoldDB" id="A0A9X0AIQ7"/>
<dbReference type="EMBL" id="JAPEIS010000008">
    <property type="protein sequence ID" value="KAJ8063546.1"/>
    <property type="molecule type" value="Genomic_DNA"/>
</dbReference>